<accession>A0A7Z0EFE4</accession>
<dbReference type="Proteomes" id="UP000537260">
    <property type="component" value="Unassembled WGS sequence"/>
</dbReference>
<comment type="caution">
    <text evidence="1">The sequence shown here is derived from an EMBL/GenBank/DDBJ whole genome shotgun (WGS) entry which is preliminary data.</text>
</comment>
<organism evidence="1 2">
    <name type="scientific">Glaciibacter psychrotolerans</name>
    <dbReference type="NCBI Taxonomy" id="670054"/>
    <lineage>
        <taxon>Bacteria</taxon>
        <taxon>Bacillati</taxon>
        <taxon>Actinomycetota</taxon>
        <taxon>Actinomycetes</taxon>
        <taxon>Micrococcales</taxon>
        <taxon>Microbacteriaceae</taxon>
        <taxon>Glaciibacter</taxon>
    </lineage>
</organism>
<dbReference type="GO" id="GO:0016740">
    <property type="term" value="F:transferase activity"/>
    <property type="evidence" value="ECO:0007669"/>
    <property type="project" value="UniProtKB-KW"/>
</dbReference>
<dbReference type="Gene3D" id="3.90.550.10">
    <property type="entry name" value="Spore Coat Polysaccharide Biosynthesis Protein SpsA, Chain A"/>
    <property type="match status" value="1"/>
</dbReference>
<keyword evidence="1" id="KW-0808">Transferase</keyword>
<keyword evidence="2" id="KW-1185">Reference proteome</keyword>
<protein>
    <submittedName>
        <fullName evidence="1">Glycosyltransferase involved in cell wall biosynthesis/uncharacterized coiled-coil protein SlyX</fullName>
    </submittedName>
</protein>
<proteinExistence type="predicted"/>
<gene>
    <name evidence="1" type="ORF">HNR05_002036</name>
</gene>
<dbReference type="Pfam" id="PF13704">
    <property type="entry name" value="Glyco_tranf_2_4"/>
    <property type="match status" value="1"/>
</dbReference>
<reference evidence="1 2" key="1">
    <citation type="submission" date="2020-07" db="EMBL/GenBank/DDBJ databases">
        <title>Sequencing the genomes of 1000 actinobacteria strains.</title>
        <authorList>
            <person name="Klenk H.-P."/>
        </authorList>
    </citation>
    <scope>NUCLEOTIDE SEQUENCE [LARGE SCALE GENOMIC DNA]</scope>
    <source>
        <strain evidence="1 2">LI1</strain>
    </source>
</reference>
<name>A0A7Z0EFE4_9MICO</name>
<dbReference type="InterPro" id="IPR029044">
    <property type="entry name" value="Nucleotide-diphossugar_trans"/>
</dbReference>
<dbReference type="RefSeq" id="WP_246318383.1">
    <property type="nucleotide sequence ID" value="NZ_JACCFM010000001.1"/>
</dbReference>
<dbReference type="SUPFAM" id="SSF53448">
    <property type="entry name" value="Nucleotide-diphospho-sugar transferases"/>
    <property type="match status" value="1"/>
</dbReference>
<evidence type="ECO:0000313" key="2">
    <source>
        <dbReference type="Proteomes" id="UP000537260"/>
    </source>
</evidence>
<dbReference type="EMBL" id="JACCFM010000001">
    <property type="protein sequence ID" value="NYJ20245.1"/>
    <property type="molecule type" value="Genomic_DNA"/>
</dbReference>
<dbReference type="AlphaFoldDB" id="A0A7Z0EFE4"/>
<sequence length="370" mass="40760">MKLAMTLMVRDEADIIASMIEHHLNQGVDIIIATDNGSADGTTEILERYAAHGVVDLRHDPVHRKQQGVVVTQMARDAATIHGADWVINADADEFWMPVNPALTLREAFGGIDRGIQSFTVDVIDMTGPPAMAGTGLQRLIYRDQRSIAELNAVGLHAHSTHDAAHIGDPEITVIQGNHFVSLASLGAPAPEFALEVLHFPWRSWAQFSHKVENAGKAYLSSPDLKPSPNHHGMRDFKRLQNDTLFPSYYYRHPSDDELRDGTESGSFVIDRRVADALIGSVPDVAVDAAQHERALAYGKVIIDLESRVKDLEAQAVTQAERVGNLSTQLVHSRELEAAVSTELARFRNRKVVRVIDKISHAMVRGKSSE</sequence>
<evidence type="ECO:0000313" key="1">
    <source>
        <dbReference type="EMBL" id="NYJ20245.1"/>
    </source>
</evidence>